<evidence type="ECO:0000313" key="7">
    <source>
        <dbReference type="Proteomes" id="UP000199208"/>
    </source>
</evidence>
<keyword evidence="3" id="KW-0408">Iron</keyword>
<dbReference type="InterPro" id="IPR045865">
    <property type="entry name" value="ACT-like_dom_sf"/>
</dbReference>
<dbReference type="InterPro" id="IPR017896">
    <property type="entry name" value="4Fe4S_Fe-S-bd"/>
</dbReference>
<dbReference type="InterPro" id="IPR017900">
    <property type="entry name" value="4Fe4S_Fe_S_CS"/>
</dbReference>
<gene>
    <name evidence="6" type="ORF">SAMN03080599_01838</name>
</gene>
<dbReference type="GO" id="GO:0046872">
    <property type="term" value="F:metal ion binding"/>
    <property type="evidence" value="ECO:0007669"/>
    <property type="project" value="UniProtKB-KW"/>
</dbReference>
<dbReference type="AlphaFoldDB" id="A0A1G5S211"/>
<dbReference type="SUPFAM" id="SSF54862">
    <property type="entry name" value="4Fe-4S ferredoxins"/>
    <property type="match status" value="1"/>
</dbReference>
<evidence type="ECO:0000256" key="1">
    <source>
        <dbReference type="ARBA" id="ARBA00022485"/>
    </source>
</evidence>
<dbReference type="SUPFAM" id="SSF55021">
    <property type="entry name" value="ACT-like"/>
    <property type="match status" value="1"/>
</dbReference>
<keyword evidence="1" id="KW-0004">4Fe-4S</keyword>
<dbReference type="STRING" id="1120920.SAMN03080599_01838"/>
<keyword evidence="4" id="KW-0411">Iron-sulfur</keyword>
<dbReference type="Gene3D" id="3.30.70.20">
    <property type="match status" value="1"/>
</dbReference>
<evidence type="ECO:0000256" key="4">
    <source>
        <dbReference type="ARBA" id="ARBA00023014"/>
    </source>
</evidence>
<dbReference type="InterPro" id="IPR050572">
    <property type="entry name" value="Fe-S_Ferredoxin"/>
</dbReference>
<dbReference type="PANTHER" id="PTHR43687:SF1">
    <property type="entry name" value="FERREDOXIN III"/>
    <property type="match status" value="1"/>
</dbReference>
<evidence type="ECO:0000259" key="5">
    <source>
        <dbReference type="PROSITE" id="PS51379"/>
    </source>
</evidence>
<dbReference type="PROSITE" id="PS51379">
    <property type="entry name" value="4FE4S_FER_2"/>
    <property type="match status" value="2"/>
</dbReference>
<dbReference type="PANTHER" id="PTHR43687">
    <property type="entry name" value="ADENYLYLSULFATE REDUCTASE, BETA SUBUNIT"/>
    <property type="match status" value="1"/>
</dbReference>
<dbReference type="Pfam" id="PF12838">
    <property type="entry name" value="Fer4_7"/>
    <property type="match status" value="1"/>
</dbReference>
<reference evidence="6 7" key="1">
    <citation type="submission" date="2016-10" db="EMBL/GenBank/DDBJ databases">
        <authorList>
            <person name="de Groot N.N."/>
        </authorList>
    </citation>
    <scope>NUCLEOTIDE SEQUENCE [LARGE SCALE GENOMIC DNA]</scope>
    <source>
        <strain evidence="6 7">DSM 2784</strain>
    </source>
</reference>
<evidence type="ECO:0000256" key="2">
    <source>
        <dbReference type="ARBA" id="ARBA00022723"/>
    </source>
</evidence>
<protein>
    <submittedName>
        <fullName evidence="6">NIL domain-containing protein</fullName>
    </submittedName>
</protein>
<name>A0A1G5S211_9FIRM</name>
<dbReference type="EMBL" id="FMWL01000008">
    <property type="protein sequence ID" value="SCZ79599.1"/>
    <property type="molecule type" value="Genomic_DNA"/>
</dbReference>
<evidence type="ECO:0000313" key="6">
    <source>
        <dbReference type="EMBL" id="SCZ79599.1"/>
    </source>
</evidence>
<dbReference type="PROSITE" id="PS00198">
    <property type="entry name" value="4FE4S_FER_1"/>
    <property type="match status" value="1"/>
</dbReference>
<keyword evidence="2" id="KW-0479">Metal-binding</keyword>
<dbReference type="SMART" id="SM00930">
    <property type="entry name" value="NIL"/>
    <property type="match status" value="1"/>
</dbReference>
<evidence type="ECO:0000256" key="3">
    <source>
        <dbReference type="ARBA" id="ARBA00023004"/>
    </source>
</evidence>
<dbReference type="Proteomes" id="UP000199208">
    <property type="component" value="Unassembled WGS sequence"/>
</dbReference>
<accession>A0A1G5S211</accession>
<dbReference type="Gene3D" id="3.30.70.260">
    <property type="match status" value="1"/>
</dbReference>
<dbReference type="OrthoDB" id="9807879at2"/>
<sequence length="139" mass="15073">MKTKLYMRFPTALTNTPVTYELIKHFDLKLNILKANIDFNLMGSILYDIEGPSKAIADALAYLQDLGLSAELIPSVITIDENRCTDCGLCTSVCGIKALTIGAPDWKLSFDPAKCVGCNHCIPVCPSRAISGLVPEPVL</sequence>
<dbReference type="Pfam" id="PF09383">
    <property type="entry name" value="NIL"/>
    <property type="match status" value="1"/>
</dbReference>
<dbReference type="GO" id="GO:0051539">
    <property type="term" value="F:4 iron, 4 sulfur cluster binding"/>
    <property type="evidence" value="ECO:0007669"/>
    <property type="project" value="UniProtKB-KW"/>
</dbReference>
<dbReference type="InterPro" id="IPR018449">
    <property type="entry name" value="NIL_domain"/>
</dbReference>
<feature type="domain" description="4Fe-4S ferredoxin-type" evidence="5">
    <location>
        <begin position="75"/>
        <end position="104"/>
    </location>
</feature>
<proteinExistence type="predicted"/>
<feature type="domain" description="4Fe-4S ferredoxin-type" evidence="5">
    <location>
        <begin position="106"/>
        <end position="136"/>
    </location>
</feature>
<organism evidence="6 7">
    <name type="scientific">Acidaminobacter hydrogenoformans DSM 2784</name>
    <dbReference type="NCBI Taxonomy" id="1120920"/>
    <lineage>
        <taxon>Bacteria</taxon>
        <taxon>Bacillati</taxon>
        <taxon>Bacillota</taxon>
        <taxon>Clostridia</taxon>
        <taxon>Peptostreptococcales</taxon>
        <taxon>Acidaminobacteraceae</taxon>
        <taxon>Acidaminobacter</taxon>
    </lineage>
</organism>
<keyword evidence="7" id="KW-1185">Reference proteome</keyword>
<dbReference type="RefSeq" id="WP_092590758.1">
    <property type="nucleotide sequence ID" value="NZ_FMWL01000008.1"/>
</dbReference>